<proteinExistence type="predicted"/>
<accession>A0A6N4V5S2</accession>
<keyword evidence="2" id="KW-1185">Reference proteome</keyword>
<evidence type="ECO:0000313" key="2">
    <source>
        <dbReference type="Proteomes" id="UP000466785"/>
    </source>
</evidence>
<dbReference type="AlphaFoldDB" id="A0A6N4V5S2"/>
<gene>
    <name evidence="1" type="ORF">MPOR_10700</name>
</gene>
<dbReference type="Proteomes" id="UP000466785">
    <property type="component" value="Chromosome"/>
</dbReference>
<reference evidence="1 2" key="1">
    <citation type="journal article" date="2019" name="Emerg. Microbes Infect.">
        <title>Comprehensive subspecies identification of 175 nontuberculous mycobacteria species based on 7547 genomic profiles.</title>
        <authorList>
            <person name="Matsumoto Y."/>
            <person name="Kinjo T."/>
            <person name="Motooka D."/>
            <person name="Nabeya D."/>
            <person name="Jung N."/>
            <person name="Uechi K."/>
            <person name="Horii T."/>
            <person name="Iida T."/>
            <person name="Fujita J."/>
            <person name="Nakamura S."/>
        </authorList>
    </citation>
    <scope>NUCLEOTIDE SEQUENCE [LARGE SCALE GENOMIC DNA]</scope>
    <source>
        <strain evidence="1 2">JCM 12603</strain>
    </source>
</reference>
<organism evidence="1 2">
    <name type="scientific">Mycolicibacterium poriferae</name>
    <dbReference type="NCBI Taxonomy" id="39694"/>
    <lineage>
        <taxon>Bacteria</taxon>
        <taxon>Bacillati</taxon>
        <taxon>Actinomycetota</taxon>
        <taxon>Actinomycetes</taxon>
        <taxon>Mycobacteriales</taxon>
        <taxon>Mycobacteriaceae</taxon>
        <taxon>Mycolicibacterium</taxon>
    </lineage>
</organism>
<dbReference type="KEGG" id="mpof:MPOR_10700"/>
<sequence length="79" mass="8234">MTLVARASGTVAAGQSGFPHRQFRWNAPANTAPKASARFWAVVRGSSGQTLVTMALSRAAAMAASMEVIRPHTVVVPAV</sequence>
<protein>
    <submittedName>
        <fullName evidence="1">Uncharacterized protein</fullName>
    </submittedName>
</protein>
<evidence type="ECO:0000313" key="1">
    <source>
        <dbReference type="EMBL" id="BBX50044.1"/>
    </source>
</evidence>
<name>A0A6N4V5S2_9MYCO</name>
<dbReference type="EMBL" id="AP022570">
    <property type="protein sequence ID" value="BBX50044.1"/>
    <property type="molecule type" value="Genomic_DNA"/>
</dbReference>